<feature type="transmembrane region" description="Helical" evidence="4">
    <location>
        <begin position="234"/>
        <end position="256"/>
    </location>
</feature>
<sequence length="498" mass="53626">MRLSPDEHVTADALEHGKRFLVRDAAWASLAGSLQGGVVLVGFALALGAGPMQIGLLAAIPLMAQALQLPAIALVERLQQRRKIAVVAVTAARVLILSMALLPWVADHANRLHLLIAMQFCISALGSVCACALNSWLHQLLPRDGLGAFFAKRLFWSTSIACVGTLAAGQLIDRWPFEPALYAYSASFAAAALAGFMSSWALARVPEPRMVSHPHGTVFSRLGQPLTDANFRNFLVFMASWNVASNFAGPFLTVYLMKHLGLSLGTVTTLWVASQVANALTLYLWGRLSDRLSNKAILSVALPAWFTCVLALVFVAEPQPHRFTLPMLYLIHVVMGTASGGIGLANGNIGLKLAPQGQGTAYLAAISLVGSLVGGTAPLLAGAVAEWLQHSQLSLAFHWASAYAEGDVSVFTLTHWEFLFAISAALGLYVLHRLSKVAEGHDISERVVVQQFALEAMRSVNHLSTVGGMLGNLFTFGRLFDRRLYSRSAWRDQPGRPT</sequence>
<dbReference type="EMBL" id="CP110257">
    <property type="protein sequence ID" value="UZD55977.1"/>
    <property type="molecule type" value="Genomic_DNA"/>
</dbReference>
<proteinExistence type="predicted"/>
<dbReference type="Proteomes" id="UP001163266">
    <property type="component" value="Chromosome"/>
</dbReference>
<feature type="transmembrane region" description="Helical" evidence="4">
    <location>
        <begin position="328"/>
        <end position="349"/>
    </location>
</feature>
<dbReference type="PANTHER" id="PTHR23526:SF2">
    <property type="entry name" value="MAJOR FACILITATOR SUPERFAMILY (MFS) PROFILE DOMAIN-CONTAINING PROTEIN"/>
    <property type="match status" value="1"/>
</dbReference>
<reference evidence="5" key="1">
    <citation type="submission" date="2022-10" db="EMBL/GenBank/DDBJ databases">
        <title>Complete genome sequence of Schlegelella aquatica LMG 23380.</title>
        <authorList>
            <person name="Musilova J."/>
            <person name="Kourilova X."/>
            <person name="Bezdicek M."/>
            <person name="Hermankova K."/>
            <person name="Obruca S."/>
            <person name="Sedlar K."/>
        </authorList>
    </citation>
    <scope>NUCLEOTIDE SEQUENCE</scope>
    <source>
        <strain evidence="5">LMG 23380</strain>
    </source>
</reference>
<feature type="transmembrane region" description="Helical" evidence="4">
    <location>
        <begin position="112"/>
        <end position="133"/>
    </location>
</feature>
<keyword evidence="3 4" id="KW-0472">Membrane</keyword>
<feature type="transmembrane region" description="Helical" evidence="4">
    <location>
        <begin position="361"/>
        <end position="388"/>
    </location>
</feature>
<dbReference type="Pfam" id="PF07690">
    <property type="entry name" value="MFS_1"/>
    <property type="match status" value="1"/>
</dbReference>
<evidence type="ECO:0000256" key="3">
    <source>
        <dbReference type="ARBA" id="ARBA00023136"/>
    </source>
</evidence>
<dbReference type="Gene3D" id="1.20.1250.20">
    <property type="entry name" value="MFS general substrate transporter like domains"/>
    <property type="match status" value="2"/>
</dbReference>
<dbReference type="PANTHER" id="PTHR23526">
    <property type="entry name" value="INTEGRAL MEMBRANE TRANSPORT PROTEIN-RELATED"/>
    <property type="match status" value="1"/>
</dbReference>
<dbReference type="RefSeq" id="WP_264893730.1">
    <property type="nucleotide sequence ID" value="NZ_CP110257.1"/>
</dbReference>
<feature type="transmembrane region" description="Helical" evidence="4">
    <location>
        <begin position="84"/>
        <end position="106"/>
    </location>
</feature>
<organism evidence="5 6">
    <name type="scientific">Caldimonas aquatica</name>
    <dbReference type="NCBI Taxonomy" id="376175"/>
    <lineage>
        <taxon>Bacteria</taxon>
        <taxon>Pseudomonadati</taxon>
        <taxon>Pseudomonadota</taxon>
        <taxon>Betaproteobacteria</taxon>
        <taxon>Burkholderiales</taxon>
        <taxon>Sphaerotilaceae</taxon>
        <taxon>Caldimonas</taxon>
    </lineage>
</organism>
<evidence type="ECO:0000256" key="2">
    <source>
        <dbReference type="ARBA" id="ARBA00022989"/>
    </source>
</evidence>
<keyword evidence="1 4" id="KW-0812">Transmembrane</keyword>
<name>A0ABY6MVD6_9BURK</name>
<dbReference type="InterPro" id="IPR052528">
    <property type="entry name" value="Sugar_transport-like"/>
</dbReference>
<dbReference type="InterPro" id="IPR011701">
    <property type="entry name" value="MFS"/>
</dbReference>
<feature type="transmembrane region" description="Helical" evidence="4">
    <location>
        <begin position="297"/>
        <end position="316"/>
    </location>
</feature>
<feature type="transmembrane region" description="Helical" evidence="4">
    <location>
        <begin position="54"/>
        <end position="75"/>
    </location>
</feature>
<gene>
    <name evidence="5" type="ORF">OMP39_05190</name>
</gene>
<feature type="transmembrane region" description="Helical" evidence="4">
    <location>
        <begin position="25"/>
        <end position="48"/>
    </location>
</feature>
<evidence type="ECO:0000313" key="5">
    <source>
        <dbReference type="EMBL" id="UZD55977.1"/>
    </source>
</evidence>
<dbReference type="InterPro" id="IPR036259">
    <property type="entry name" value="MFS_trans_sf"/>
</dbReference>
<protein>
    <submittedName>
        <fullName evidence="5">MFS transporter</fullName>
    </submittedName>
</protein>
<evidence type="ECO:0000313" key="6">
    <source>
        <dbReference type="Proteomes" id="UP001163266"/>
    </source>
</evidence>
<keyword evidence="6" id="KW-1185">Reference proteome</keyword>
<evidence type="ECO:0000256" key="1">
    <source>
        <dbReference type="ARBA" id="ARBA00022692"/>
    </source>
</evidence>
<feature type="transmembrane region" description="Helical" evidence="4">
    <location>
        <begin position="408"/>
        <end position="431"/>
    </location>
</feature>
<keyword evidence="2 4" id="KW-1133">Transmembrane helix</keyword>
<feature type="transmembrane region" description="Helical" evidence="4">
    <location>
        <begin position="184"/>
        <end position="203"/>
    </location>
</feature>
<dbReference type="SUPFAM" id="SSF103473">
    <property type="entry name" value="MFS general substrate transporter"/>
    <property type="match status" value="1"/>
</dbReference>
<accession>A0ABY6MVD6</accession>
<feature type="transmembrane region" description="Helical" evidence="4">
    <location>
        <begin position="262"/>
        <end position="285"/>
    </location>
</feature>
<evidence type="ECO:0000256" key="4">
    <source>
        <dbReference type="SAM" id="Phobius"/>
    </source>
</evidence>
<feature type="transmembrane region" description="Helical" evidence="4">
    <location>
        <begin position="154"/>
        <end position="172"/>
    </location>
</feature>